<evidence type="ECO:0000256" key="2">
    <source>
        <dbReference type="ARBA" id="ARBA00022475"/>
    </source>
</evidence>
<evidence type="ECO:0000256" key="10">
    <source>
        <dbReference type="SAM" id="Phobius"/>
    </source>
</evidence>
<comment type="similarity">
    <text evidence="9">Belongs to the G-protein coupled receptor 1 family.</text>
</comment>
<evidence type="ECO:0000256" key="3">
    <source>
        <dbReference type="ARBA" id="ARBA00022692"/>
    </source>
</evidence>
<evidence type="ECO:0000256" key="1">
    <source>
        <dbReference type="ARBA" id="ARBA00004651"/>
    </source>
</evidence>
<dbReference type="GO" id="GO:0007187">
    <property type="term" value="P:G protein-coupled receptor signaling pathway, coupled to cyclic nucleotide second messenger"/>
    <property type="evidence" value="ECO:0007669"/>
    <property type="project" value="TreeGrafter"/>
</dbReference>
<dbReference type="GO" id="GO:0007197">
    <property type="term" value="P:adenylate cyclase-inhibiting G protein-coupled acetylcholine receptor signaling pathway"/>
    <property type="evidence" value="ECO:0007669"/>
    <property type="project" value="TreeGrafter"/>
</dbReference>
<keyword evidence="5 9" id="KW-0297">G-protein coupled receptor</keyword>
<dbReference type="PROSITE" id="PS50262">
    <property type="entry name" value="G_PROTEIN_RECEP_F1_2"/>
    <property type="match status" value="1"/>
</dbReference>
<dbReference type="EMBL" id="CAJHNH020000069">
    <property type="protein sequence ID" value="CAG5115043.1"/>
    <property type="molecule type" value="Genomic_DNA"/>
</dbReference>
<dbReference type="AlphaFoldDB" id="A0A8S3YCT9"/>
<evidence type="ECO:0000256" key="4">
    <source>
        <dbReference type="ARBA" id="ARBA00022989"/>
    </source>
</evidence>
<evidence type="ECO:0000259" key="11">
    <source>
        <dbReference type="PROSITE" id="PS50262"/>
    </source>
</evidence>
<proteinExistence type="inferred from homology"/>
<evidence type="ECO:0000313" key="13">
    <source>
        <dbReference type="Proteomes" id="UP000678393"/>
    </source>
</evidence>
<feature type="transmembrane region" description="Helical" evidence="10">
    <location>
        <begin position="57"/>
        <end position="78"/>
    </location>
</feature>
<keyword evidence="4 10" id="KW-1133">Transmembrane helix</keyword>
<dbReference type="PROSITE" id="PS00237">
    <property type="entry name" value="G_PROTEIN_RECEP_F1_1"/>
    <property type="match status" value="1"/>
</dbReference>
<evidence type="ECO:0000256" key="9">
    <source>
        <dbReference type="RuleBase" id="RU000688"/>
    </source>
</evidence>
<protein>
    <recommendedName>
        <fullName evidence="11">G-protein coupled receptors family 1 profile domain-containing protein</fullName>
    </recommendedName>
</protein>
<dbReference type="SUPFAM" id="SSF81321">
    <property type="entry name" value="Family A G protein-coupled receptor-like"/>
    <property type="match status" value="1"/>
</dbReference>
<keyword evidence="7 9" id="KW-0675">Receptor</keyword>
<dbReference type="GO" id="GO:0045202">
    <property type="term" value="C:synapse"/>
    <property type="evidence" value="ECO:0007669"/>
    <property type="project" value="TreeGrafter"/>
</dbReference>
<dbReference type="GO" id="GO:0004993">
    <property type="term" value="F:G protein-coupled serotonin receptor activity"/>
    <property type="evidence" value="ECO:0007669"/>
    <property type="project" value="TreeGrafter"/>
</dbReference>
<comment type="subcellular location">
    <subcellularLocation>
        <location evidence="1">Cell membrane</location>
        <topology evidence="1">Multi-pass membrane protein</topology>
    </subcellularLocation>
</comment>
<evidence type="ECO:0000256" key="7">
    <source>
        <dbReference type="ARBA" id="ARBA00023170"/>
    </source>
</evidence>
<name>A0A8S3YCT9_9EUPU</name>
<dbReference type="GO" id="GO:0016907">
    <property type="term" value="F:G protein-coupled acetylcholine receptor activity"/>
    <property type="evidence" value="ECO:0007669"/>
    <property type="project" value="TreeGrafter"/>
</dbReference>
<dbReference type="Proteomes" id="UP000678393">
    <property type="component" value="Unassembled WGS sequence"/>
</dbReference>
<gene>
    <name evidence="12" type="ORF">CUNI_LOCUS601</name>
</gene>
<feature type="non-terminal residue" evidence="12">
    <location>
        <position position="1"/>
    </location>
</feature>
<dbReference type="PANTHER" id="PTHR24247">
    <property type="entry name" value="5-HYDROXYTRYPTAMINE RECEPTOR"/>
    <property type="match status" value="1"/>
</dbReference>
<reference evidence="12" key="1">
    <citation type="submission" date="2021-04" db="EMBL/GenBank/DDBJ databases">
        <authorList>
            <consortium name="Molecular Ecology Group"/>
        </authorList>
    </citation>
    <scope>NUCLEOTIDE SEQUENCE</scope>
</reference>
<feature type="transmembrane region" description="Helical" evidence="10">
    <location>
        <begin position="100"/>
        <end position="127"/>
    </location>
</feature>
<evidence type="ECO:0000256" key="6">
    <source>
        <dbReference type="ARBA" id="ARBA00023136"/>
    </source>
</evidence>
<evidence type="ECO:0000256" key="5">
    <source>
        <dbReference type="ARBA" id="ARBA00023040"/>
    </source>
</evidence>
<dbReference type="GO" id="GO:0005886">
    <property type="term" value="C:plasma membrane"/>
    <property type="evidence" value="ECO:0007669"/>
    <property type="project" value="UniProtKB-SubCell"/>
</dbReference>
<keyword evidence="3 9" id="KW-0812">Transmembrane</keyword>
<dbReference type="InterPro" id="IPR017452">
    <property type="entry name" value="GPCR_Rhodpsn_7TM"/>
</dbReference>
<evidence type="ECO:0000313" key="12">
    <source>
        <dbReference type="EMBL" id="CAG5115043.1"/>
    </source>
</evidence>
<keyword evidence="6 10" id="KW-0472">Membrane</keyword>
<organism evidence="12 13">
    <name type="scientific">Candidula unifasciata</name>
    <dbReference type="NCBI Taxonomy" id="100452"/>
    <lineage>
        <taxon>Eukaryota</taxon>
        <taxon>Metazoa</taxon>
        <taxon>Spiralia</taxon>
        <taxon>Lophotrochozoa</taxon>
        <taxon>Mollusca</taxon>
        <taxon>Gastropoda</taxon>
        <taxon>Heterobranchia</taxon>
        <taxon>Euthyneura</taxon>
        <taxon>Panpulmonata</taxon>
        <taxon>Eupulmonata</taxon>
        <taxon>Stylommatophora</taxon>
        <taxon>Helicina</taxon>
        <taxon>Helicoidea</taxon>
        <taxon>Geomitridae</taxon>
        <taxon>Candidula</taxon>
    </lineage>
</organism>
<dbReference type="Pfam" id="PF00001">
    <property type="entry name" value="7tm_1"/>
    <property type="match status" value="1"/>
</dbReference>
<feature type="non-terminal residue" evidence="12">
    <location>
        <position position="142"/>
    </location>
</feature>
<keyword evidence="8 9" id="KW-0807">Transducer</keyword>
<feature type="transmembrane region" description="Helical" evidence="10">
    <location>
        <begin position="6"/>
        <end position="36"/>
    </location>
</feature>
<dbReference type="OrthoDB" id="10071887at2759"/>
<keyword evidence="2" id="KW-1003">Cell membrane</keyword>
<dbReference type="GO" id="GO:0030425">
    <property type="term" value="C:dendrite"/>
    <property type="evidence" value="ECO:0007669"/>
    <property type="project" value="TreeGrafter"/>
</dbReference>
<keyword evidence="13" id="KW-1185">Reference proteome</keyword>
<accession>A0A8S3YCT9</accession>
<sequence length="142" mass="16943">RMLGYWPFGSFLCATWILLDYGMTFASVFTIVAISSDRFWSVFWSLSYRTVNKKKKSMVMLAIVWLLTCVLWIPPLVLDRVNNHQSPDECRWDPAHNRHFVYIIAIVGHHGPCFLMLFFYFFVFFYLRKRVKFGLMKVSECY</sequence>
<dbReference type="PRINTS" id="PR00237">
    <property type="entry name" value="GPCRRHODOPSN"/>
</dbReference>
<dbReference type="InterPro" id="IPR000276">
    <property type="entry name" value="GPCR_Rhodpsn"/>
</dbReference>
<feature type="domain" description="G-protein coupled receptors family 1 profile" evidence="11">
    <location>
        <begin position="1"/>
        <end position="142"/>
    </location>
</feature>
<evidence type="ECO:0000256" key="8">
    <source>
        <dbReference type="ARBA" id="ARBA00023224"/>
    </source>
</evidence>
<dbReference type="PANTHER" id="PTHR24247:SF195">
    <property type="entry name" value="G-PROTEIN COUPLED RECEPTORS FAMILY 1 PROFILE DOMAIN-CONTAINING PROTEIN"/>
    <property type="match status" value="1"/>
</dbReference>
<dbReference type="Gene3D" id="1.20.1070.10">
    <property type="entry name" value="Rhodopsin 7-helix transmembrane proteins"/>
    <property type="match status" value="1"/>
</dbReference>
<comment type="caution">
    <text evidence="12">The sequence shown here is derived from an EMBL/GenBank/DDBJ whole genome shotgun (WGS) entry which is preliminary data.</text>
</comment>